<dbReference type="Proteomes" id="UP001597561">
    <property type="component" value="Unassembled WGS sequence"/>
</dbReference>
<feature type="transmembrane region" description="Helical" evidence="1">
    <location>
        <begin position="173"/>
        <end position="193"/>
    </location>
</feature>
<sequence length="376" mass="43810">MDYLVQFQLNVFALAALVILYAIVKMRSKIETFSKKMLKALMLTSGIAMILEPLTWIFDGMLFPGAYFLEYSTNFFLFLVGPVLGGLMLSYVDYHIFKDPKRIYKKGFYQHLSILTFAVLIVNLAYPVYFHVDPLSNKYSSGDFKDIHYVVLASLYVYMIFFLLKNRKHTHTYIINIFMGFFTLPIVGMIIQMFDSKLYFSWTSGVLAILVAYIFLESTTAEEDFLTKLYNRHSYEVYQKHLIEAGKPFGIMLIDLNYFKEINDQYGHQRGDQVLIGFSQTLKRSFDQKGLIARLGGDEFIIVFEGNHKNPDEIAGKIDQLLSKHEDPLIKELSFSYGCEFYHHHQSVDKMYTTADEKMYQYKRASKSMHEQSEMI</sequence>
<dbReference type="InterPro" id="IPR000160">
    <property type="entry name" value="GGDEF_dom"/>
</dbReference>
<dbReference type="NCBIfam" id="TIGR00254">
    <property type="entry name" value="GGDEF"/>
    <property type="match status" value="1"/>
</dbReference>
<feature type="transmembrane region" description="Helical" evidence="1">
    <location>
        <begin position="45"/>
        <end position="69"/>
    </location>
</feature>
<dbReference type="RefSeq" id="WP_204730407.1">
    <property type="nucleotide sequence ID" value="NZ_JAFBDK010000017.1"/>
</dbReference>
<feature type="transmembrane region" description="Helical" evidence="1">
    <location>
        <begin position="6"/>
        <end position="24"/>
    </location>
</feature>
<dbReference type="EC" id="2.7.7.65" evidence="3"/>
<dbReference type="InterPro" id="IPR050469">
    <property type="entry name" value="Diguanylate_Cyclase"/>
</dbReference>
<dbReference type="SMART" id="SM00267">
    <property type="entry name" value="GGDEF"/>
    <property type="match status" value="1"/>
</dbReference>
<organism evidence="3 4">
    <name type="scientific">Jeotgalibacillus terrae</name>
    <dbReference type="NCBI Taxonomy" id="587735"/>
    <lineage>
        <taxon>Bacteria</taxon>
        <taxon>Bacillati</taxon>
        <taxon>Bacillota</taxon>
        <taxon>Bacilli</taxon>
        <taxon>Bacillales</taxon>
        <taxon>Caryophanaceae</taxon>
        <taxon>Jeotgalibacillus</taxon>
    </lineage>
</organism>
<keyword evidence="3" id="KW-0548">Nucleotidyltransferase</keyword>
<dbReference type="InterPro" id="IPR043128">
    <property type="entry name" value="Rev_trsase/Diguanyl_cyclase"/>
</dbReference>
<feature type="domain" description="GGDEF" evidence="2">
    <location>
        <begin position="247"/>
        <end position="375"/>
    </location>
</feature>
<feature type="transmembrane region" description="Helical" evidence="1">
    <location>
        <begin position="108"/>
        <end position="127"/>
    </location>
</feature>
<dbReference type="InterPro" id="IPR029787">
    <property type="entry name" value="Nucleotide_cyclase"/>
</dbReference>
<protein>
    <submittedName>
        <fullName evidence="3">GGDEF domain-containing protein</fullName>
        <ecNumber evidence="3">2.7.7.65</ecNumber>
    </submittedName>
</protein>
<feature type="transmembrane region" description="Helical" evidence="1">
    <location>
        <begin position="75"/>
        <end position="96"/>
    </location>
</feature>
<dbReference type="CDD" id="cd01949">
    <property type="entry name" value="GGDEF"/>
    <property type="match status" value="1"/>
</dbReference>
<comment type="caution">
    <text evidence="3">The sequence shown here is derived from an EMBL/GenBank/DDBJ whole genome shotgun (WGS) entry which is preliminary data.</text>
</comment>
<feature type="transmembrane region" description="Helical" evidence="1">
    <location>
        <begin position="147"/>
        <end position="164"/>
    </location>
</feature>
<keyword evidence="1" id="KW-0472">Membrane</keyword>
<dbReference type="PANTHER" id="PTHR45138:SF9">
    <property type="entry name" value="DIGUANYLATE CYCLASE DGCM-RELATED"/>
    <property type="match status" value="1"/>
</dbReference>
<dbReference type="Gene3D" id="3.30.70.270">
    <property type="match status" value="1"/>
</dbReference>
<evidence type="ECO:0000256" key="1">
    <source>
        <dbReference type="SAM" id="Phobius"/>
    </source>
</evidence>
<proteinExistence type="predicted"/>
<gene>
    <name evidence="3" type="ORF">ACFS5P_09370</name>
</gene>
<reference evidence="4" key="1">
    <citation type="journal article" date="2019" name="Int. J. Syst. Evol. Microbiol.">
        <title>The Global Catalogue of Microorganisms (GCM) 10K type strain sequencing project: providing services to taxonomists for standard genome sequencing and annotation.</title>
        <authorList>
            <consortium name="The Broad Institute Genomics Platform"/>
            <consortium name="The Broad Institute Genome Sequencing Center for Infectious Disease"/>
            <person name="Wu L."/>
            <person name="Ma J."/>
        </authorList>
    </citation>
    <scope>NUCLEOTIDE SEQUENCE [LARGE SCALE GENOMIC DNA]</scope>
    <source>
        <strain evidence="4">KCTC 13528</strain>
    </source>
</reference>
<keyword evidence="1" id="KW-1133">Transmembrane helix</keyword>
<dbReference type="Pfam" id="PF00990">
    <property type="entry name" value="GGDEF"/>
    <property type="match status" value="1"/>
</dbReference>
<evidence type="ECO:0000313" key="4">
    <source>
        <dbReference type="Proteomes" id="UP001597561"/>
    </source>
</evidence>
<name>A0ABW5ZHS3_9BACL</name>
<dbReference type="SUPFAM" id="SSF55073">
    <property type="entry name" value="Nucleotide cyclase"/>
    <property type="match status" value="1"/>
</dbReference>
<evidence type="ECO:0000259" key="2">
    <source>
        <dbReference type="PROSITE" id="PS50887"/>
    </source>
</evidence>
<accession>A0ABW5ZHS3</accession>
<keyword evidence="1" id="KW-0812">Transmembrane</keyword>
<dbReference type="PANTHER" id="PTHR45138">
    <property type="entry name" value="REGULATORY COMPONENTS OF SENSORY TRANSDUCTION SYSTEM"/>
    <property type="match status" value="1"/>
</dbReference>
<dbReference type="EMBL" id="JBHUPG010000017">
    <property type="protein sequence ID" value="MFD2912087.1"/>
    <property type="molecule type" value="Genomic_DNA"/>
</dbReference>
<keyword evidence="3" id="KW-0808">Transferase</keyword>
<evidence type="ECO:0000313" key="3">
    <source>
        <dbReference type="EMBL" id="MFD2912087.1"/>
    </source>
</evidence>
<dbReference type="PROSITE" id="PS50887">
    <property type="entry name" value="GGDEF"/>
    <property type="match status" value="1"/>
</dbReference>
<feature type="transmembrane region" description="Helical" evidence="1">
    <location>
        <begin position="199"/>
        <end position="216"/>
    </location>
</feature>
<dbReference type="GO" id="GO:0052621">
    <property type="term" value="F:diguanylate cyclase activity"/>
    <property type="evidence" value="ECO:0007669"/>
    <property type="project" value="UniProtKB-EC"/>
</dbReference>
<keyword evidence="4" id="KW-1185">Reference proteome</keyword>